<dbReference type="InterPro" id="IPR014756">
    <property type="entry name" value="Ig_E-set"/>
</dbReference>
<dbReference type="InterPro" id="IPR001298">
    <property type="entry name" value="Filamin/ABP280_rpt"/>
</dbReference>
<feature type="repeat" description="Filamin" evidence="6">
    <location>
        <begin position="514"/>
        <end position="615"/>
    </location>
</feature>
<protein>
    <submittedName>
        <fullName evidence="10">E3 ubiquitin-protein ligase TRIM71</fullName>
    </submittedName>
</protein>
<keyword evidence="2" id="KW-0677">Repeat</keyword>
<dbReference type="Gene3D" id="2.120.10.30">
    <property type="entry name" value="TolB, C-terminal domain"/>
    <property type="match status" value="1"/>
</dbReference>
<feature type="compositionally biased region" description="Polar residues" evidence="8">
    <location>
        <begin position="202"/>
        <end position="213"/>
    </location>
</feature>
<proteinExistence type="predicted"/>
<dbReference type="PANTHER" id="PTHR25462:SF296">
    <property type="entry name" value="MEIOTIC P26, ISOFORM F"/>
    <property type="match status" value="1"/>
</dbReference>
<dbReference type="Pfam" id="PF00630">
    <property type="entry name" value="Filamin"/>
    <property type="match status" value="1"/>
</dbReference>
<feature type="domain" description="B box-type" evidence="9">
    <location>
        <begin position="307"/>
        <end position="354"/>
    </location>
</feature>
<dbReference type="PROSITE" id="PS50194">
    <property type="entry name" value="FILAMIN_REPEAT"/>
    <property type="match status" value="1"/>
</dbReference>
<keyword evidence="3 5" id="KW-0863">Zinc-finger</keyword>
<reference evidence="10" key="1">
    <citation type="submission" date="2023-03" db="EMBL/GenBank/DDBJ databases">
        <authorList>
            <person name="Steffen K."/>
            <person name="Cardenas P."/>
        </authorList>
    </citation>
    <scope>NUCLEOTIDE SEQUENCE</scope>
</reference>
<dbReference type="InterPro" id="IPR011042">
    <property type="entry name" value="6-blade_b-propeller_TolB-like"/>
</dbReference>
<dbReference type="EMBL" id="CASHTH010003919">
    <property type="protein sequence ID" value="CAI8051307.1"/>
    <property type="molecule type" value="Genomic_DNA"/>
</dbReference>
<dbReference type="InterPro" id="IPR001258">
    <property type="entry name" value="NHL_repeat"/>
</dbReference>
<dbReference type="Gene3D" id="3.30.160.60">
    <property type="entry name" value="Classic Zinc Finger"/>
    <property type="match status" value="1"/>
</dbReference>
<feature type="compositionally biased region" description="Basic and acidic residues" evidence="8">
    <location>
        <begin position="180"/>
        <end position="192"/>
    </location>
</feature>
<evidence type="ECO:0000313" key="11">
    <source>
        <dbReference type="Proteomes" id="UP001174909"/>
    </source>
</evidence>
<keyword evidence="4" id="KW-0862">Zinc</keyword>
<dbReference type="SMART" id="SM00336">
    <property type="entry name" value="BBOX"/>
    <property type="match status" value="1"/>
</dbReference>
<evidence type="ECO:0000256" key="6">
    <source>
        <dbReference type="PROSITE-ProRule" id="PRU00087"/>
    </source>
</evidence>
<dbReference type="InterPro" id="IPR047153">
    <property type="entry name" value="TRIM45/56/19-like"/>
</dbReference>
<dbReference type="AlphaFoldDB" id="A0AA35TQJ6"/>
<evidence type="ECO:0000259" key="9">
    <source>
        <dbReference type="PROSITE" id="PS50119"/>
    </source>
</evidence>
<dbReference type="SMART" id="SM00557">
    <property type="entry name" value="IG_FLMN"/>
    <property type="match status" value="1"/>
</dbReference>
<dbReference type="SUPFAM" id="SSF57845">
    <property type="entry name" value="B-box zinc-binding domain"/>
    <property type="match status" value="1"/>
</dbReference>
<dbReference type="Proteomes" id="UP001174909">
    <property type="component" value="Unassembled WGS sequence"/>
</dbReference>
<dbReference type="Gene3D" id="2.60.40.10">
    <property type="entry name" value="Immunoglobulins"/>
    <property type="match status" value="1"/>
</dbReference>
<name>A0AA35TQJ6_GEOBA</name>
<dbReference type="Pfam" id="PF00643">
    <property type="entry name" value="zf-B_box"/>
    <property type="match status" value="1"/>
</dbReference>
<keyword evidence="1" id="KW-0479">Metal-binding</keyword>
<evidence type="ECO:0000256" key="3">
    <source>
        <dbReference type="ARBA" id="ARBA00022771"/>
    </source>
</evidence>
<evidence type="ECO:0000256" key="7">
    <source>
        <dbReference type="PROSITE-ProRule" id="PRU00504"/>
    </source>
</evidence>
<dbReference type="InterPro" id="IPR003649">
    <property type="entry name" value="Bbox_C"/>
</dbReference>
<evidence type="ECO:0000256" key="5">
    <source>
        <dbReference type="PROSITE-ProRule" id="PRU00024"/>
    </source>
</evidence>
<dbReference type="InterPro" id="IPR000315">
    <property type="entry name" value="Znf_B-box"/>
</dbReference>
<sequence>MRRWPLVRQTWLARALSPATNGGRQRAADLDRHVAVYTQCCSGVACGASTALSPVPGHSTPVPGPIPSVHRTEWAVVTLPSDIVSHWPTIGMPQQDLTYLTRYPAFQCTMRARCWGTLHREQFEAQFDDLSLSSPSPPHASDTSLLLYLTQESIPIQRQGGKSKKDTKLPLRQPKRTPKHKNDASSKTRTQKDQPPSAPDDASQSQRGDSWQENPGRKFHVPRSQHWQFAVLVNHMKLLEAILQHCSIPRERYSDTAALLHRTAMGALKVSELEKKLVDSGLTLSPLALVSLDQLTADATNLVPPVQKTLNCSKHPTKELEIYCETCKEVICRDCILKVHRDHQYDLATDVFPQQKKVLVSSVEPVEQQLASVNKALEDLKSLSGEITSQRQALETQIRAEIRLGHQALEAREEVLVSQLDQMTREKLKNVAAQQYQLELVATRLKSCYGFLQESLRTGSQVEILAMAKPFVQQVQDVTSSFKPESLEPEEQADLEFNCSQNELLQMCQQYGQVIANPVAKCSAEGDGLKLAVVGERTTATVEVVDQEGRKYSRPVEVSCELVSSDGSRRVRGEAKKVRDGEYEISYLPQHRGPHYLHIRVGDKHISGSPFPLSVITTTPTNIITGVKGPWGLALDNKGQLVVVEMIGHCVTIFSGSGEKVRSFGSQGLWSRSAE</sequence>
<feature type="repeat" description="NHL" evidence="7">
    <location>
        <begin position="629"/>
        <end position="657"/>
    </location>
</feature>
<evidence type="ECO:0000256" key="8">
    <source>
        <dbReference type="SAM" id="MobiDB-lite"/>
    </source>
</evidence>
<dbReference type="GO" id="GO:0008270">
    <property type="term" value="F:zinc ion binding"/>
    <property type="evidence" value="ECO:0007669"/>
    <property type="project" value="UniProtKB-KW"/>
</dbReference>
<organism evidence="10 11">
    <name type="scientific">Geodia barretti</name>
    <name type="common">Barrett's horny sponge</name>
    <dbReference type="NCBI Taxonomy" id="519541"/>
    <lineage>
        <taxon>Eukaryota</taxon>
        <taxon>Metazoa</taxon>
        <taxon>Porifera</taxon>
        <taxon>Demospongiae</taxon>
        <taxon>Heteroscleromorpha</taxon>
        <taxon>Tetractinellida</taxon>
        <taxon>Astrophorina</taxon>
        <taxon>Geodiidae</taxon>
        <taxon>Geodia</taxon>
    </lineage>
</organism>
<keyword evidence="11" id="KW-1185">Reference proteome</keyword>
<evidence type="ECO:0000256" key="2">
    <source>
        <dbReference type="ARBA" id="ARBA00022737"/>
    </source>
</evidence>
<feature type="region of interest" description="Disordered" evidence="8">
    <location>
        <begin position="156"/>
        <end position="218"/>
    </location>
</feature>
<dbReference type="InterPro" id="IPR013783">
    <property type="entry name" value="Ig-like_fold"/>
</dbReference>
<dbReference type="PANTHER" id="PTHR25462">
    <property type="entry name" value="BONUS, ISOFORM C-RELATED"/>
    <property type="match status" value="1"/>
</dbReference>
<comment type="caution">
    <text evidence="10">The sequence shown here is derived from an EMBL/GenBank/DDBJ whole genome shotgun (WGS) entry which is preliminary data.</text>
</comment>
<accession>A0AA35TQJ6</accession>
<evidence type="ECO:0000256" key="4">
    <source>
        <dbReference type="ARBA" id="ARBA00022833"/>
    </source>
</evidence>
<dbReference type="PROSITE" id="PS51125">
    <property type="entry name" value="NHL"/>
    <property type="match status" value="1"/>
</dbReference>
<dbReference type="InterPro" id="IPR017868">
    <property type="entry name" value="Filamin/ABP280_repeat-like"/>
</dbReference>
<dbReference type="SMART" id="SM00502">
    <property type="entry name" value="BBC"/>
    <property type="match status" value="1"/>
</dbReference>
<dbReference type="PROSITE" id="PS50119">
    <property type="entry name" value="ZF_BBOX"/>
    <property type="match status" value="1"/>
</dbReference>
<dbReference type="SUPFAM" id="SSF81296">
    <property type="entry name" value="E set domains"/>
    <property type="match status" value="1"/>
</dbReference>
<gene>
    <name evidence="10" type="ORF">GBAR_LOCUS28103</name>
</gene>
<evidence type="ECO:0000313" key="10">
    <source>
        <dbReference type="EMBL" id="CAI8051307.1"/>
    </source>
</evidence>
<evidence type="ECO:0000256" key="1">
    <source>
        <dbReference type="ARBA" id="ARBA00022723"/>
    </source>
</evidence>